<gene>
    <name evidence="1" type="primary">bioH</name>
    <name evidence="1" type="ORF">ACNJC6_01784</name>
</gene>
<dbReference type="ESTHER" id="acijo-d0sb61">
    <property type="family name" value="BioH"/>
</dbReference>
<dbReference type="Pfam" id="PF05728">
    <property type="entry name" value="UPF0227"/>
    <property type="match status" value="1"/>
</dbReference>
<name>A0A1R7QD06_ACIJO</name>
<evidence type="ECO:0000313" key="2">
    <source>
        <dbReference type="Proteomes" id="UP000196240"/>
    </source>
</evidence>
<dbReference type="InterPro" id="IPR008886">
    <property type="entry name" value="UPF0227/Esterase_YqiA"/>
</dbReference>
<reference evidence="1 2" key="1">
    <citation type="submission" date="2017-02" db="EMBL/GenBank/DDBJ databases">
        <authorList>
            <person name="Peterson S.W."/>
        </authorList>
    </citation>
    <scope>NUCLEOTIDE SEQUENCE [LARGE SCALE GENOMIC DNA]</scope>
    <source>
        <strain evidence="1">C6</strain>
    </source>
</reference>
<dbReference type="InterPro" id="IPR029058">
    <property type="entry name" value="AB_hydrolase_fold"/>
</dbReference>
<dbReference type="SUPFAM" id="SSF53474">
    <property type="entry name" value="alpha/beta-Hydrolases"/>
    <property type="match status" value="1"/>
</dbReference>
<evidence type="ECO:0000313" key="1">
    <source>
        <dbReference type="EMBL" id="SJX22152.1"/>
    </source>
</evidence>
<dbReference type="EMBL" id="FUUY01000005">
    <property type="protein sequence ID" value="SJX22152.1"/>
    <property type="molecule type" value="Genomic_DNA"/>
</dbReference>
<dbReference type="Gene3D" id="3.40.50.1820">
    <property type="entry name" value="alpha/beta hydrolase"/>
    <property type="match status" value="1"/>
</dbReference>
<accession>A0A1R7QD06</accession>
<proteinExistence type="predicted"/>
<sequence length="248" mass="27725">MKFTVLESALNQRILLITGWGGGTKLLQPLAHALQHKGHSVELINIFNGLDAQALQQYVEQAKDFDVIIGWSLGGQLATLLVEAVEQQYQQQKVLITLASNPCFVAHENWPTAMSPATFQNFKQSFEEDAIATLKKFGFMVCQGTATTKQDFLQLQSLLQPQSLDLLKQGLNCLEHLNTVEILQNYTGHQLHLLAKQDFLVSYKVLDNLKALGANFLDAMLLSGSHGLPVFHTDELTDQICQYLRKMD</sequence>
<dbReference type="RefSeq" id="WP_087012567.1">
    <property type="nucleotide sequence ID" value="NZ_FUUY01000005.1"/>
</dbReference>
<organism evidence="1 2">
    <name type="scientific">Acinetobacter johnsonii</name>
    <dbReference type="NCBI Taxonomy" id="40214"/>
    <lineage>
        <taxon>Bacteria</taxon>
        <taxon>Pseudomonadati</taxon>
        <taxon>Pseudomonadota</taxon>
        <taxon>Gammaproteobacteria</taxon>
        <taxon>Moraxellales</taxon>
        <taxon>Moraxellaceae</taxon>
        <taxon>Acinetobacter</taxon>
    </lineage>
</organism>
<protein>
    <submittedName>
        <fullName evidence="1">Pimeloyl-[acyl-carrier protein] methyl ester esterase</fullName>
        <ecNumber evidence="1">3.1.1.85</ecNumber>
    </submittedName>
</protein>
<dbReference type="Proteomes" id="UP000196240">
    <property type="component" value="Unassembled WGS sequence"/>
</dbReference>
<dbReference type="EC" id="3.1.1.85" evidence="1"/>
<dbReference type="GO" id="GO:0090499">
    <property type="term" value="F:pimelyl-[acyl-carrier protein] methyl ester esterase activity"/>
    <property type="evidence" value="ECO:0007669"/>
    <property type="project" value="UniProtKB-EC"/>
</dbReference>
<dbReference type="AlphaFoldDB" id="A0A1R7QD06"/>
<keyword evidence="1" id="KW-0378">Hydrolase</keyword>